<dbReference type="Pfam" id="PF13920">
    <property type="entry name" value="zf-C3HC4_3"/>
    <property type="match status" value="1"/>
</dbReference>
<dbReference type="InterPro" id="IPR013083">
    <property type="entry name" value="Znf_RING/FYVE/PHD"/>
</dbReference>
<dbReference type="Gene3D" id="1.25.40.20">
    <property type="entry name" value="Ankyrin repeat-containing domain"/>
    <property type="match status" value="1"/>
</dbReference>
<keyword evidence="4" id="KW-0862">Zinc</keyword>
<keyword evidence="8" id="KW-1185">Reference proteome</keyword>
<dbReference type="PROSITE" id="PS50089">
    <property type="entry name" value="ZF_RING_2"/>
    <property type="match status" value="1"/>
</dbReference>
<comment type="caution">
    <text evidence="7">The sequence shown here is derived from an EMBL/GenBank/DDBJ whole genome shotgun (WGS) entry which is preliminary data.</text>
</comment>
<sequence>MGQKQSREKLLYEHVVNGNVGGIRALSRQGASLEWKDKEGRTPLIVASKNSRLYHVAMTLIELGANVNAFSKGHQRGTPLHYAARAGLHETVALLLSHGANPSVKNSKHETPLDVARKNEHHGVVREIESRICYFADQICEVFGRGFSDASAPHLSSRVIWVVIVPRSTANPPRRPSLEFVIYSTPQDAEPRKILSLRRCKIKGPKFLQPSPALIIFDKRNKTRYKFTSVTEGDKQQLRRLYNACKGISQVTPTSTQTSSQPLASPLKLPAMASPSPNTCSSPWMPTSSNICMKSPRLHYNHCSTVESWVTPNQSPPHMESHEELNIDSPVAQTPNRFPAPLSPAPSAPPITSDDLSSPTPGTQSGTSALTVMEDGKSGSSNLCIICWGAPVEGACVPCGHMPGCMSCLKEVKVKNGVCPVCRSDIDQVIKLYGV</sequence>
<dbReference type="SUPFAM" id="SSF57850">
    <property type="entry name" value="RING/U-box"/>
    <property type="match status" value="1"/>
</dbReference>
<evidence type="ECO:0000256" key="5">
    <source>
        <dbReference type="SAM" id="MobiDB-lite"/>
    </source>
</evidence>
<dbReference type="SUPFAM" id="SSF48403">
    <property type="entry name" value="Ankyrin repeat"/>
    <property type="match status" value="1"/>
</dbReference>
<dbReference type="PROSITE" id="PS50088">
    <property type="entry name" value="ANK_REPEAT"/>
    <property type="match status" value="2"/>
</dbReference>
<evidence type="ECO:0000256" key="1">
    <source>
        <dbReference type="ARBA" id="ARBA00022737"/>
    </source>
</evidence>
<dbReference type="PROSITE" id="PS50297">
    <property type="entry name" value="ANK_REP_REGION"/>
    <property type="match status" value="2"/>
</dbReference>
<dbReference type="AlphaFoldDB" id="A0A9Q1K867"/>
<dbReference type="InterPro" id="IPR002110">
    <property type="entry name" value="Ankyrin_rpt"/>
</dbReference>
<protein>
    <recommendedName>
        <fullName evidence="6">RING-type domain-containing protein</fullName>
    </recommendedName>
</protein>
<keyword evidence="1" id="KW-0677">Repeat</keyword>
<feature type="domain" description="RING-type" evidence="6">
    <location>
        <begin position="384"/>
        <end position="423"/>
    </location>
</feature>
<keyword evidence="4" id="KW-0863">Zinc-finger</keyword>
<organism evidence="7 8">
    <name type="scientific">Carnegiea gigantea</name>
    <dbReference type="NCBI Taxonomy" id="171969"/>
    <lineage>
        <taxon>Eukaryota</taxon>
        <taxon>Viridiplantae</taxon>
        <taxon>Streptophyta</taxon>
        <taxon>Embryophyta</taxon>
        <taxon>Tracheophyta</taxon>
        <taxon>Spermatophyta</taxon>
        <taxon>Magnoliopsida</taxon>
        <taxon>eudicotyledons</taxon>
        <taxon>Gunneridae</taxon>
        <taxon>Pentapetalae</taxon>
        <taxon>Caryophyllales</taxon>
        <taxon>Cactineae</taxon>
        <taxon>Cactaceae</taxon>
        <taxon>Cactoideae</taxon>
        <taxon>Echinocereeae</taxon>
        <taxon>Carnegiea</taxon>
    </lineage>
</organism>
<dbReference type="InterPro" id="IPR001841">
    <property type="entry name" value="Znf_RING"/>
</dbReference>
<keyword evidence="2 3" id="KW-0040">ANK repeat</keyword>
<dbReference type="SMART" id="SM00248">
    <property type="entry name" value="ANK"/>
    <property type="match status" value="2"/>
</dbReference>
<dbReference type="InterPro" id="IPR036770">
    <property type="entry name" value="Ankyrin_rpt-contain_sf"/>
</dbReference>
<reference evidence="7" key="1">
    <citation type="submission" date="2022-04" db="EMBL/GenBank/DDBJ databases">
        <title>Carnegiea gigantea Genome sequencing and assembly v2.</title>
        <authorList>
            <person name="Copetti D."/>
            <person name="Sanderson M.J."/>
            <person name="Burquez A."/>
            <person name="Wojciechowski M.F."/>
        </authorList>
    </citation>
    <scope>NUCLEOTIDE SEQUENCE</scope>
    <source>
        <strain evidence="7">SGP5-SGP5p</strain>
        <tissue evidence="7">Aerial part</tissue>
    </source>
</reference>
<dbReference type="Gene3D" id="3.30.40.10">
    <property type="entry name" value="Zinc/RING finger domain, C3HC4 (zinc finger)"/>
    <property type="match status" value="1"/>
</dbReference>
<name>A0A9Q1K867_9CARY</name>
<proteinExistence type="predicted"/>
<gene>
    <name evidence="7" type="ORF">Cgig2_033039</name>
</gene>
<feature type="compositionally biased region" description="Low complexity" evidence="5">
    <location>
        <begin position="357"/>
        <end position="368"/>
    </location>
</feature>
<feature type="repeat" description="ANK" evidence="3">
    <location>
        <begin position="39"/>
        <end position="72"/>
    </location>
</feature>
<evidence type="ECO:0000259" key="6">
    <source>
        <dbReference type="PROSITE" id="PS50089"/>
    </source>
</evidence>
<evidence type="ECO:0000256" key="3">
    <source>
        <dbReference type="PROSITE-ProRule" id="PRU00023"/>
    </source>
</evidence>
<evidence type="ECO:0000313" key="7">
    <source>
        <dbReference type="EMBL" id="KAJ8438160.1"/>
    </source>
</evidence>
<evidence type="ECO:0000313" key="8">
    <source>
        <dbReference type="Proteomes" id="UP001153076"/>
    </source>
</evidence>
<feature type="region of interest" description="Disordered" evidence="5">
    <location>
        <begin position="330"/>
        <end position="372"/>
    </location>
</feature>
<keyword evidence="4" id="KW-0479">Metal-binding</keyword>
<dbReference type="GO" id="GO:0008270">
    <property type="term" value="F:zinc ion binding"/>
    <property type="evidence" value="ECO:0007669"/>
    <property type="project" value="UniProtKB-KW"/>
</dbReference>
<accession>A0A9Q1K867</accession>
<evidence type="ECO:0000256" key="4">
    <source>
        <dbReference type="PROSITE-ProRule" id="PRU00175"/>
    </source>
</evidence>
<feature type="repeat" description="ANK" evidence="3">
    <location>
        <begin position="75"/>
        <end position="107"/>
    </location>
</feature>
<dbReference type="EMBL" id="JAKOGI010000267">
    <property type="protein sequence ID" value="KAJ8438160.1"/>
    <property type="molecule type" value="Genomic_DNA"/>
</dbReference>
<evidence type="ECO:0000256" key="2">
    <source>
        <dbReference type="ARBA" id="ARBA00023043"/>
    </source>
</evidence>
<dbReference type="Pfam" id="PF00023">
    <property type="entry name" value="Ank"/>
    <property type="match status" value="2"/>
</dbReference>
<dbReference type="PANTHER" id="PTHR24171">
    <property type="entry name" value="ANKYRIN REPEAT DOMAIN-CONTAINING PROTEIN 39-RELATED"/>
    <property type="match status" value="1"/>
</dbReference>
<dbReference type="Proteomes" id="UP001153076">
    <property type="component" value="Unassembled WGS sequence"/>
</dbReference>
<dbReference type="PANTHER" id="PTHR24171:SF9">
    <property type="entry name" value="ANKYRIN REPEAT DOMAIN-CONTAINING PROTEIN 39"/>
    <property type="match status" value="1"/>
</dbReference>
<dbReference type="OrthoDB" id="1711136at2759"/>
<dbReference type="CDD" id="cd23129">
    <property type="entry name" value="RING-HC_XBAT35-like"/>
    <property type="match status" value="1"/>
</dbReference>